<keyword evidence="1" id="KW-0812">Transmembrane</keyword>
<keyword evidence="1" id="KW-0472">Membrane</keyword>
<feature type="transmembrane region" description="Helical" evidence="1">
    <location>
        <begin position="79"/>
        <end position="101"/>
    </location>
</feature>
<dbReference type="EMBL" id="CP144690">
    <property type="protein sequence ID" value="WVY91483.1"/>
    <property type="molecule type" value="Genomic_DNA"/>
</dbReference>
<protein>
    <submittedName>
        <fullName evidence="2">Uncharacterized protein</fullName>
    </submittedName>
</protein>
<evidence type="ECO:0000313" key="3">
    <source>
        <dbReference type="Proteomes" id="UP001374535"/>
    </source>
</evidence>
<organism evidence="2 3">
    <name type="scientific">Vigna mungo</name>
    <name type="common">Black gram</name>
    <name type="synonym">Phaseolus mungo</name>
    <dbReference type="NCBI Taxonomy" id="3915"/>
    <lineage>
        <taxon>Eukaryota</taxon>
        <taxon>Viridiplantae</taxon>
        <taxon>Streptophyta</taxon>
        <taxon>Embryophyta</taxon>
        <taxon>Tracheophyta</taxon>
        <taxon>Spermatophyta</taxon>
        <taxon>Magnoliopsida</taxon>
        <taxon>eudicotyledons</taxon>
        <taxon>Gunneridae</taxon>
        <taxon>Pentapetalae</taxon>
        <taxon>rosids</taxon>
        <taxon>fabids</taxon>
        <taxon>Fabales</taxon>
        <taxon>Fabaceae</taxon>
        <taxon>Papilionoideae</taxon>
        <taxon>50 kb inversion clade</taxon>
        <taxon>NPAAA clade</taxon>
        <taxon>indigoferoid/millettioid clade</taxon>
        <taxon>Phaseoleae</taxon>
        <taxon>Vigna</taxon>
    </lineage>
</organism>
<keyword evidence="1" id="KW-1133">Transmembrane helix</keyword>
<sequence>MYKPASDTDVKATDNVIFFLGETTVPEIRAKIVQPPKAATLATSLKAYFLRQSNPVTTSAMFFYVGFELSIFFWRPWTFLHVCFVAARSSAHVVFLVLVCLL</sequence>
<evidence type="ECO:0000313" key="2">
    <source>
        <dbReference type="EMBL" id="WVY91483.1"/>
    </source>
</evidence>
<evidence type="ECO:0000256" key="1">
    <source>
        <dbReference type="SAM" id="Phobius"/>
    </source>
</evidence>
<gene>
    <name evidence="2" type="ORF">V8G54_036997</name>
</gene>
<accession>A0AAQ3RFY9</accession>
<dbReference type="Proteomes" id="UP001374535">
    <property type="component" value="Chromosome 11"/>
</dbReference>
<proteinExistence type="predicted"/>
<keyword evidence="3" id="KW-1185">Reference proteome</keyword>
<name>A0AAQ3RFY9_VIGMU</name>
<dbReference type="AlphaFoldDB" id="A0AAQ3RFY9"/>
<reference evidence="2 3" key="1">
    <citation type="journal article" date="2023" name="Life. Sci Alliance">
        <title>Evolutionary insights into 3D genome organization and epigenetic landscape of Vigna mungo.</title>
        <authorList>
            <person name="Junaid A."/>
            <person name="Singh B."/>
            <person name="Bhatia S."/>
        </authorList>
    </citation>
    <scope>NUCLEOTIDE SEQUENCE [LARGE SCALE GENOMIC DNA]</scope>
    <source>
        <strain evidence="2">Urdbean</strain>
    </source>
</reference>